<dbReference type="EMBL" id="BEYQ01000009">
    <property type="protein sequence ID" value="GBD53753.1"/>
    <property type="molecule type" value="Genomic_DNA"/>
</dbReference>
<dbReference type="PANTHER" id="PTHR34235:SF3">
    <property type="entry name" value="SLR1203 PROTEIN"/>
    <property type="match status" value="1"/>
</dbReference>
<reference evidence="2" key="1">
    <citation type="submission" date="2017-12" db="EMBL/GenBank/DDBJ databases">
        <title>Improved Draft Genome Sequence of Microcystis aeruginosa NIES-298, a Microcystin-Producing Cyanobacterium from Lake Kasumigaura, Japan.</title>
        <authorList>
            <person name="Yamaguchi H."/>
            <person name="Suzuki S."/>
            <person name="Kawachi M."/>
        </authorList>
    </citation>
    <scope>NUCLEOTIDE SEQUENCE [LARGE SCALE GENOMIC DNA]</scope>
    <source>
        <strain evidence="2">NIES-298</strain>
    </source>
</reference>
<protein>
    <submittedName>
        <fullName evidence="1">Uncharacterized protein</fullName>
    </submittedName>
</protein>
<dbReference type="Pfam" id="PF01724">
    <property type="entry name" value="DUF29"/>
    <property type="match status" value="1"/>
</dbReference>
<sequence>MLALEQLYEREYDRWLIETIELLKNRQFDRVDYEHLIEELAALRRSEKTAVKSLILSIIIQLLLYQFWTTEREKNSNHWAAEIITFRVQLEYKLTTNLSKFLELELELEDIYENARLIAEKKTGLKNLPIICPYSLRQILEKQWFPDTDNQ</sequence>
<name>A0A2H6BU89_MICAE</name>
<dbReference type="InterPro" id="IPR002636">
    <property type="entry name" value="DUF29"/>
</dbReference>
<dbReference type="AlphaFoldDB" id="A0A2H6BU89"/>
<dbReference type="Gene3D" id="1.20.1220.20">
    <property type="entry name" value="Uncharcterised protein PF01724"/>
    <property type="match status" value="1"/>
</dbReference>
<organism evidence="1 2">
    <name type="scientific">Microcystis aeruginosa NIES-298</name>
    <dbReference type="NCBI Taxonomy" id="449468"/>
    <lineage>
        <taxon>Bacteria</taxon>
        <taxon>Bacillati</taxon>
        <taxon>Cyanobacteriota</taxon>
        <taxon>Cyanophyceae</taxon>
        <taxon>Oscillatoriophycideae</taxon>
        <taxon>Chroococcales</taxon>
        <taxon>Microcystaceae</taxon>
        <taxon>Microcystis</taxon>
    </lineage>
</organism>
<dbReference type="PANTHER" id="PTHR34235">
    <property type="entry name" value="SLR1203 PROTEIN-RELATED"/>
    <property type="match status" value="1"/>
</dbReference>
<proteinExistence type="predicted"/>
<accession>A0A2H6BU89</accession>
<dbReference type="RefSeq" id="WP_103112611.1">
    <property type="nucleotide sequence ID" value="NZ_BEIU01000008.1"/>
</dbReference>
<gene>
    <name evidence="1" type="ORF">BGM30_28460</name>
</gene>
<evidence type="ECO:0000313" key="1">
    <source>
        <dbReference type="EMBL" id="GBD53753.1"/>
    </source>
</evidence>
<comment type="caution">
    <text evidence="1">The sequence shown here is derived from an EMBL/GenBank/DDBJ whole genome shotgun (WGS) entry which is preliminary data.</text>
</comment>
<evidence type="ECO:0000313" key="2">
    <source>
        <dbReference type="Proteomes" id="UP000236321"/>
    </source>
</evidence>
<dbReference type="Proteomes" id="UP000236321">
    <property type="component" value="Unassembled WGS sequence"/>
</dbReference>